<feature type="short sequence motif" description="GyrA-box" evidence="8">
    <location>
        <begin position="520"/>
        <end position="526"/>
    </location>
</feature>
<dbReference type="CDD" id="cd00187">
    <property type="entry name" value="TOP4c"/>
    <property type="match status" value="1"/>
</dbReference>
<dbReference type="HAMAP" id="MF_01897">
    <property type="entry name" value="GyrA"/>
    <property type="match status" value="1"/>
</dbReference>
<dbReference type="NCBIfam" id="TIGR01063">
    <property type="entry name" value="gyrA"/>
    <property type="match status" value="1"/>
</dbReference>
<dbReference type="Proteomes" id="UP000060487">
    <property type="component" value="Unassembled WGS sequence"/>
</dbReference>
<evidence type="ECO:0000256" key="4">
    <source>
        <dbReference type="ARBA" id="ARBA00022840"/>
    </source>
</evidence>
<dbReference type="RefSeq" id="WP_085052538.1">
    <property type="nucleotide sequence ID" value="NZ_LNQR01000068.1"/>
</dbReference>
<dbReference type="SUPFAM" id="SSF56719">
    <property type="entry name" value="Type II DNA topoisomerase"/>
    <property type="match status" value="1"/>
</dbReference>
<dbReference type="EMBL" id="LNQR01000068">
    <property type="protein sequence ID" value="KWT84432.1"/>
    <property type="molecule type" value="Genomic_DNA"/>
</dbReference>
<comment type="catalytic activity">
    <reaction evidence="1 8 9">
        <text>ATP-dependent breakage, passage and rejoining of double-stranded DNA.</text>
        <dbReference type="EC" id="5.6.2.2"/>
    </reaction>
</comment>
<dbReference type="InterPro" id="IPR013758">
    <property type="entry name" value="Topo_IIA_A/C_ab"/>
</dbReference>
<name>A0ABR5SEK4_9BACT</name>
<dbReference type="EC" id="5.6.2.2" evidence="8"/>
<evidence type="ECO:0000313" key="12">
    <source>
        <dbReference type="Proteomes" id="UP000060487"/>
    </source>
</evidence>
<evidence type="ECO:0000256" key="3">
    <source>
        <dbReference type="ARBA" id="ARBA00022741"/>
    </source>
</evidence>
<dbReference type="InterPro" id="IPR050220">
    <property type="entry name" value="Type_II_DNA_Topoisomerases"/>
</dbReference>
<keyword evidence="12" id="KW-1185">Reference proteome</keyword>
<comment type="caution">
    <text evidence="11">The sequence shown here is derived from an EMBL/GenBank/DDBJ whole genome shotgun (WGS) entry which is preliminary data.</text>
</comment>
<evidence type="ECO:0000256" key="1">
    <source>
        <dbReference type="ARBA" id="ARBA00000185"/>
    </source>
</evidence>
<dbReference type="InterPro" id="IPR013757">
    <property type="entry name" value="Topo_IIA_A_a_sf"/>
</dbReference>
<evidence type="ECO:0000256" key="5">
    <source>
        <dbReference type="ARBA" id="ARBA00023029"/>
    </source>
</evidence>
<dbReference type="InterPro" id="IPR013760">
    <property type="entry name" value="Topo_IIA-like_dom_sf"/>
</dbReference>
<dbReference type="InterPro" id="IPR006691">
    <property type="entry name" value="GyrA/parC_rep"/>
</dbReference>
<keyword evidence="7 8" id="KW-0413">Isomerase</keyword>
<dbReference type="InterPro" id="IPR002205">
    <property type="entry name" value="Topo_IIA_dom_A"/>
</dbReference>
<keyword evidence="3 8" id="KW-0547">Nucleotide-binding</keyword>
<evidence type="ECO:0000256" key="7">
    <source>
        <dbReference type="ARBA" id="ARBA00023235"/>
    </source>
</evidence>
<dbReference type="GO" id="GO:0016853">
    <property type="term" value="F:isomerase activity"/>
    <property type="evidence" value="ECO:0007669"/>
    <property type="project" value="UniProtKB-KW"/>
</dbReference>
<dbReference type="Gene3D" id="3.30.1360.40">
    <property type="match status" value="1"/>
</dbReference>
<evidence type="ECO:0000256" key="2">
    <source>
        <dbReference type="ARBA" id="ARBA00008263"/>
    </source>
</evidence>
<keyword evidence="8" id="KW-0963">Cytoplasm</keyword>
<comment type="subcellular location">
    <subcellularLocation>
        <location evidence="8">Cytoplasm</location>
    </subcellularLocation>
</comment>
<keyword evidence="6 8" id="KW-0238">DNA-binding</keyword>
<comment type="miscellaneous">
    <text evidence="8">Few gyrases are as efficient as E.coli at forming negative supercoils. Not all organisms have 2 type II topoisomerases; in organisms with a single type II topoisomerase this enzyme also has to decatenate newly replicated chromosomes.</text>
</comment>
<dbReference type="InterPro" id="IPR035516">
    <property type="entry name" value="Gyrase/topoIV_suA_C"/>
</dbReference>
<evidence type="ECO:0000256" key="9">
    <source>
        <dbReference type="PROSITE-ProRule" id="PRU01384"/>
    </source>
</evidence>
<gene>
    <name evidence="8 11" type="primary">gyrA</name>
    <name evidence="11" type="ORF">ASN18_1928</name>
</gene>
<comment type="similarity">
    <text evidence="2 8">Belongs to the type II topoisomerase GyrA/ParC subunit family.</text>
</comment>
<evidence type="ECO:0000259" key="10">
    <source>
        <dbReference type="PROSITE" id="PS52040"/>
    </source>
</evidence>
<evidence type="ECO:0000256" key="6">
    <source>
        <dbReference type="ARBA" id="ARBA00023125"/>
    </source>
</evidence>
<comment type="function">
    <text evidence="8">A type II topoisomerase that negatively supercoils closed circular double-stranded (ds) DNA in an ATP-dependent manner to modulate DNA topology and maintain chromosomes in an underwound state. Negative supercoiling favors strand separation, and DNA replication, transcription, recombination and repair, all of which involve strand separation. Also able to catalyze the interconversion of other topological isomers of dsDNA rings, including catenanes and knotted rings. Type II topoisomerases break and join 2 DNA strands simultaneously in an ATP-dependent manner.</text>
</comment>
<dbReference type="NCBIfam" id="NF004043">
    <property type="entry name" value="PRK05560.1"/>
    <property type="match status" value="1"/>
</dbReference>
<organism evidence="11 12">
    <name type="scientific">Candidatus Magnetominusculus xianensis</name>
    <dbReference type="NCBI Taxonomy" id="1748249"/>
    <lineage>
        <taxon>Bacteria</taxon>
        <taxon>Pseudomonadati</taxon>
        <taxon>Nitrospirota</taxon>
        <taxon>Nitrospiria</taxon>
        <taxon>Nitrospirales</taxon>
        <taxon>Nitrospiraceae</taxon>
        <taxon>Candidatus Magnetominusculus</taxon>
    </lineage>
</organism>
<dbReference type="Pfam" id="PF03989">
    <property type="entry name" value="DNA_gyraseA_C"/>
    <property type="match status" value="6"/>
</dbReference>
<dbReference type="PANTHER" id="PTHR43493">
    <property type="entry name" value="DNA GYRASE/TOPOISOMERASE SUBUNIT A"/>
    <property type="match status" value="1"/>
</dbReference>
<sequence>MSTIQVSIEEEMKVSYLDYAMSVIIGRALPEVRDGLKPVQRRILYAMFREGLLSTRRYSKCAGVVGEVLKKYHPHGDSAVYDALVRLAQDFNMRYPLIDGQGNFGSMDGDPAAAYRYTEARLAKIAEELLRDIDKETVDFISNFDETTEEPLVLPSTIPNLIINGASGIAVGMATNIPPHNLGEVSAALIKLIDDPETDVPGLMKYIKGPDFPTGGIIFGLKGIKDAYETGRGQIRVRAKASFEQRSRGGESIIIDEMPYQVNKARLMEKIAELVREKKIEGISDLRDESDRDGIRVVIELKRDEMPQVVLNNLYKHTQMEVTFGIIMLALSHGQPHVMGLKRILSEFLQHRRDVIIRRTKFDLRKAQERAHILEGLKIALDNLDAIIKLIRAARTPDEARLGLTTQFPLTLIQANAILDMRLQRLTGLEREKIISEYNEVIKEIERLTAILGSATLIDQIIRDELTEINEKYADERRTEIVSDIQEISIEDLITEEEMVITVSHNGYIKRNPISEYRRQRRGGKGSLSMETREEDYVKQLFIGSTHDYILFFSNLGRLYTQKIYQIPEAGRSAKGKAIVNLLQLQSGEKIATALPVKGFDTGYLMMFTKKGIVKKTELKEFSNPRGKGVIAINIDADDELIAVRVTDGKSDILIGSSFGIAIRFNEDDVRPTGRSSRGVIGIRLKEGDEAVAAEVIEERTSLLTVTELGFGKRSKTNEYNVQSRGGHGVISIKVTEKGGNVIGLLQVRDEDEIMIVTKAGKMIRTSVDTINVIGRNTQGVKVMDVGKENAIVGIGKVAEKDKE</sequence>
<dbReference type="PANTHER" id="PTHR43493:SF5">
    <property type="entry name" value="DNA GYRASE SUBUNIT A, CHLOROPLASTIC_MITOCHONDRIAL"/>
    <property type="match status" value="1"/>
</dbReference>
<reference evidence="11 12" key="1">
    <citation type="submission" date="2015-11" db="EMBL/GenBank/DDBJ databases">
        <authorList>
            <person name="Lin W."/>
        </authorList>
    </citation>
    <scope>NUCLEOTIDE SEQUENCE [LARGE SCALE GENOMIC DNA]</scope>
    <source>
        <strain evidence="11 12">HCH-1</strain>
    </source>
</reference>
<feature type="domain" description="Topo IIA-type catalytic" evidence="10">
    <location>
        <begin position="29"/>
        <end position="493"/>
    </location>
</feature>
<dbReference type="Gene3D" id="3.90.199.10">
    <property type="entry name" value="Topoisomerase II, domain 5"/>
    <property type="match status" value="1"/>
</dbReference>
<dbReference type="SMART" id="SM00434">
    <property type="entry name" value="TOP4c"/>
    <property type="match status" value="1"/>
</dbReference>
<evidence type="ECO:0000313" key="11">
    <source>
        <dbReference type="EMBL" id="KWT84432.1"/>
    </source>
</evidence>
<dbReference type="NCBIfam" id="NF004044">
    <property type="entry name" value="PRK05561.1"/>
    <property type="match status" value="1"/>
</dbReference>
<accession>A0ABR5SEK4</accession>
<evidence type="ECO:0000256" key="8">
    <source>
        <dbReference type="HAMAP-Rule" id="MF_01897"/>
    </source>
</evidence>
<comment type="subunit">
    <text evidence="8">Heterotetramer, composed of two GyrA and two GyrB chains. In the heterotetramer, GyrA contains the active site tyrosine that forms a transient covalent intermediate with DNA, while GyrB binds cofactors and catalyzes ATP hydrolysis.</text>
</comment>
<keyword evidence="5 8" id="KW-0799">Topoisomerase</keyword>
<dbReference type="Gene3D" id="2.120.10.90">
    <property type="entry name" value="DNA gyrase/topoisomerase IV, subunit A, C-terminal"/>
    <property type="match status" value="1"/>
</dbReference>
<protein>
    <recommendedName>
        <fullName evidence="8">DNA gyrase subunit A</fullName>
        <ecNumber evidence="8">5.6.2.2</ecNumber>
    </recommendedName>
</protein>
<proteinExistence type="inferred from homology"/>
<dbReference type="Gene3D" id="1.10.268.10">
    <property type="entry name" value="Topoisomerase, domain 3"/>
    <property type="match status" value="1"/>
</dbReference>
<dbReference type="Pfam" id="PF00521">
    <property type="entry name" value="DNA_topoisoIV"/>
    <property type="match status" value="1"/>
</dbReference>
<dbReference type="SUPFAM" id="SSF101904">
    <property type="entry name" value="GyrA/ParC C-terminal domain-like"/>
    <property type="match status" value="1"/>
</dbReference>
<dbReference type="InterPro" id="IPR005743">
    <property type="entry name" value="GyrA"/>
</dbReference>
<dbReference type="PROSITE" id="PS52040">
    <property type="entry name" value="TOPO_IIA"/>
    <property type="match status" value="1"/>
</dbReference>
<keyword evidence="4 8" id="KW-0067">ATP-binding</keyword>
<feature type="active site" description="O-(5'-phospho-DNA)-tyrosine intermediate" evidence="8 9">
    <location>
        <position position="117"/>
    </location>
</feature>